<protein>
    <submittedName>
        <fullName evidence="2">Uncharacterized protein</fullName>
    </submittedName>
</protein>
<gene>
    <name evidence="2" type="ORF">TTHERM_00147580</name>
</gene>
<dbReference type="AlphaFoldDB" id="I7MG91"/>
<dbReference type="Proteomes" id="UP000009168">
    <property type="component" value="Unassembled WGS sequence"/>
</dbReference>
<feature type="compositionally biased region" description="Low complexity" evidence="1">
    <location>
        <begin position="128"/>
        <end position="139"/>
    </location>
</feature>
<dbReference type="RefSeq" id="XP_001021492.1">
    <property type="nucleotide sequence ID" value="XM_001021492.3"/>
</dbReference>
<accession>I7MG91</accession>
<name>I7MG91_TETTS</name>
<dbReference type="EMBL" id="GG662603">
    <property type="protein sequence ID" value="EAS01247.1"/>
    <property type="molecule type" value="Genomic_DNA"/>
</dbReference>
<dbReference type="HOGENOM" id="CLU_1055500_0_0_1"/>
<dbReference type="GeneID" id="7844928"/>
<sequence>MNSQSSISLSQSSINIQQSSLTSSLYIPLKQDSYSAKNKKQSKQKLFCNATPYSCISQELSDHISSISNGEMQARDSGFSTAVNSLMHSQNEQATPCFNENSSNHQYAKSYAPSPVLHFKSNERDNSSESGSSQNSQYQFGQKSQTEKNLQTFHQEAFKFLLTLNSNLQKFKDAENRRKLQKELNLDKQQLTMSQFNNSDVVSTNTLYSSQSAAPSVVLRKSKVVDEKKNTVQSIIASTFCKSQMFNKKKSIKLNRQSNFAQQN</sequence>
<feature type="region of interest" description="Disordered" evidence="1">
    <location>
        <begin position="117"/>
        <end position="146"/>
    </location>
</feature>
<reference evidence="3" key="1">
    <citation type="journal article" date="2006" name="PLoS Biol.">
        <title>Macronuclear genome sequence of the ciliate Tetrahymena thermophila, a model eukaryote.</title>
        <authorList>
            <person name="Eisen J.A."/>
            <person name="Coyne R.S."/>
            <person name="Wu M."/>
            <person name="Wu D."/>
            <person name="Thiagarajan M."/>
            <person name="Wortman J.R."/>
            <person name="Badger J.H."/>
            <person name="Ren Q."/>
            <person name="Amedeo P."/>
            <person name="Jones K.M."/>
            <person name="Tallon L.J."/>
            <person name="Delcher A.L."/>
            <person name="Salzberg S.L."/>
            <person name="Silva J.C."/>
            <person name="Haas B.J."/>
            <person name="Majoros W.H."/>
            <person name="Farzad M."/>
            <person name="Carlton J.M."/>
            <person name="Smith R.K. Jr."/>
            <person name="Garg J."/>
            <person name="Pearlman R.E."/>
            <person name="Karrer K.M."/>
            <person name="Sun L."/>
            <person name="Manning G."/>
            <person name="Elde N.C."/>
            <person name="Turkewitz A.P."/>
            <person name="Asai D.J."/>
            <person name="Wilkes D.E."/>
            <person name="Wang Y."/>
            <person name="Cai H."/>
            <person name="Collins K."/>
            <person name="Stewart B.A."/>
            <person name="Lee S.R."/>
            <person name="Wilamowska K."/>
            <person name="Weinberg Z."/>
            <person name="Ruzzo W.L."/>
            <person name="Wloga D."/>
            <person name="Gaertig J."/>
            <person name="Frankel J."/>
            <person name="Tsao C.-C."/>
            <person name="Gorovsky M.A."/>
            <person name="Keeling P.J."/>
            <person name="Waller R.F."/>
            <person name="Patron N.J."/>
            <person name="Cherry J.M."/>
            <person name="Stover N.A."/>
            <person name="Krieger C.J."/>
            <person name="del Toro C."/>
            <person name="Ryder H.F."/>
            <person name="Williamson S.C."/>
            <person name="Barbeau R.A."/>
            <person name="Hamilton E.P."/>
            <person name="Orias E."/>
        </authorList>
    </citation>
    <scope>NUCLEOTIDE SEQUENCE [LARGE SCALE GENOMIC DNA]</scope>
    <source>
        <strain evidence="3">SB210</strain>
    </source>
</reference>
<organism evidence="2 3">
    <name type="scientific">Tetrahymena thermophila (strain SB210)</name>
    <dbReference type="NCBI Taxonomy" id="312017"/>
    <lineage>
        <taxon>Eukaryota</taxon>
        <taxon>Sar</taxon>
        <taxon>Alveolata</taxon>
        <taxon>Ciliophora</taxon>
        <taxon>Intramacronucleata</taxon>
        <taxon>Oligohymenophorea</taxon>
        <taxon>Hymenostomatida</taxon>
        <taxon>Tetrahymenina</taxon>
        <taxon>Tetrahymenidae</taxon>
        <taxon>Tetrahymena</taxon>
    </lineage>
</organism>
<evidence type="ECO:0000313" key="2">
    <source>
        <dbReference type="EMBL" id="EAS01247.1"/>
    </source>
</evidence>
<evidence type="ECO:0000256" key="1">
    <source>
        <dbReference type="SAM" id="MobiDB-lite"/>
    </source>
</evidence>
<proteinExistence type="predicted"/>
<dbReference type="InParanoid" id="I7MG91"/>
<keyword evidence="3" id="KW-1185">Reference proteome</keyword>
<evidence type="ECO:0000313" key="3">
    <source>
        <dbReference type="Proteomes" id="UP000009168"/>
    </source>
</evidence>
<dbReference type="KEGG" id="tet:TTHERM_00147580"/>